<dbReference type="PROSITE" id="PS51257">
    <property type="entry name" value="PROKAR_LIPOPROTEIN"/>
    <property type="match status" value="1"/>
</dbReference>
<dbReference type="RefSeq" id="WP_232064175.1">
    <property type="nucleotide sequence ID" value="NZ_LR699553.1"/>
</dbReference>
<protein>
    <submittedName>
        <fullName evidence="1">Uncharacterized protein</fullName>
    </submittedName>
</protein>
<dbReference type="EMBL" id="LR699553">
    <property type="protein sequence ID" value="VVD28804.1"/>
    <property type="molecule type" value="Genomic_DNA"/>
</dbReference>
<reference evidence="1 2" key="1">
    <citation type="submission" date="2019-08" db="EMBL/GenBank/DDBJ databases">
        <authorList>
            <person name="Herpell B J."/>
        </authorList>
    </citation>
    <scope>NUCLEOTIDE SEQUENCE [LARGE SCALE GENOMIC DNA]</scope>
    <source>
        <strain evidence="2">Msb3</strain>
    </source>
</reference>
<proteinExistence type="predicted"/>
<evidence type="ECO:0000313" key="1">
    <source>
        <dbReference type="EMBL" id="VVD28804.1"/>
    </source>
</evidence>
<accession>A0A5Q4ZLV3</accession>
<gene>
    <name evidence="1" type="ORF">PDMSB3_2348</name>
</gene>
<dbReference type="AlphaFoldDB" id="A0A5Q4ZLV3"/>
<evidence type="ECO:0000313" key="2">
    <source>
        <dbReference type="Proteomes" id="UP000325811"/>
    </source>
</evidence>
<organism evidence="1 2">
    <name type="scientific">Paraburkholderia dioscoreae</name>
    <dbReference type="NCBI Taxonomy" id="2604047"/>
    <lineage>
        <taxon>Bacteria</taxon>
        <taxon>Pseudomonadati</taxon>
        <taxon>Pseudomonadota</taxon>
        <taxon>Betaproteobacteria</taxon>
        <taxon>Burkholderiales</taxon>
        <taxon>Burkholderiaceae</taxon>
        <taxon>Paraburkholderia</taxon>
    </lineage>
</organism>
<dbReference type="KEGG" id="pdio:PDMSB3_2348"/>
<sequence length="82" mass="8786">MARLGTPATLSLGVLAGCASTPAEPVSFKPVPAARIVQPGYTEPGAGLVAVDLRRERSRDVIVRFRDAFVYIVYIEANRSPT</sequence>
<dbReference type="Proteomes" id="UP000325811">
    <property type="component" value="Chromosome I"/>
</dbReference>
<keyword evidence="2" id="KW-1185">Reference proteome</keyword>
<name>A0A5Q4ZLV3_9BURK</name>